<evidence type="ECO:0000259" key="4">
    <source>
        <dbReference type="PROSITE" id="PS50126"/>
    </source>
</evidence>
<dbReference type="InterPro" id="IPR012340">
    <property type="entry name" value="NA-bd_OB-fold"/>
</dbReference>
<dbReference type="SUPFAM" id="SSF50249">
    <property type="entry name" value="Nucleic acid-binding proteins"/>
    <property type="match status" value="3"/>
</dbReference>
<comment type="similarity">
    <text evidence="1">Belongs to the bacterial ribosomal protein bS1 family.</text>
</comment>
<keyword evidence="6" id="KW-1185">Reference proteome</keyword>
<dbReference type="InterPro" id="IPR050437">
    <property type="entry name" value="Ribos_protein_bS1-like"/>
</dbReference>
<dbReference type="GO" id="GO:1990904">
    <property type="term" value="C:ribonucleoprotein complex"/>
    <property type="evidence" value="ECO:0007669"/>
    <property type="project" value="UniProtKB-KW"/>
</dbReference>
<dbReference type="GO" id="GO:0003735">
    <property type="term" value="F:structural constituent of ribosome"/>
    <property type="evidence" value="ECO:0007669"/>
    <property type="project" value="TreeGrafter"/>
</dbReference>
<dbReference type="GO" id="GO:0005840">
    <property type="term" value="C:ribosome"/>
    <property type="evidence" value="ECO:0007669"/>
    <property type="project" value="UniProtKB-KW"/>
</dbReference>
<proteinExistence type="inferred from homology"/>
<dbReference type="InterPro" id="IPR003029">
    <property type="entry name" value="S1_domain"/>
</dbReference>
<comment type="caution">
    <text evidence="5">The sequence shown here is derived from an EMBL/GenBank/DDBJ whole genome shotgun (WGS) entry which is preliminary data.</text>
</comment>
<accession>A0A402BJR1</accession>
<name>A0A402BJR1_9CHLR</name>
<protein>
    <recommendedName>
        <fullName evidence="4">S1 motif domain-containing protein</fullName>
    </recommendedName>
</protein>
<reference evidence="6" key="1">
    <citation type="submission" date="2018-12" db="EMBL/GenBank/DDBJ databases">
        <title>Tengunoibacter tsumagoiensis gen. nov., sp. nov., Dictyobacter kobayashii sp. nov., D. alpinus sp. nov., and D. joshuensis sp. nov. and description of Dictyobacteraceae fam. nov. within the order Ktedonobacterales isolated from Tengu-no-mugimeshi.</title>
        <authorList>
            <person name="Wang C.M."/>
            <person name="Zheng Y."/>
            <person name="Sakai Y."/>
            <person name="Toyoda A."/>
            <person name="Minakuchi Y."/>
            <person name="Abe K."/>
            <person name="Yokota A."/>
            <person name="Yabe S."/>
        </authorList>
    </citation>
    <scope>NUCLEOTIDE SEQUENCE [LARGE SCALE GENOMIC DNA]</scope>
    <source>
        <strain evidence="6">Uno16</strain>
    </source>
</reference>
<dbReference type="OrthoDB" id="156276at2"/>
<dbReference type="Proteomes" id="UP000287171">
    <property type="component" value="Unassembled WGS sequence"/>
</dbReference>
<keyword evidence="3" id="KW-0687">Ribonucleoprotein</keyword>
<dbReference type="SMART" id="SM00316">
    <property type="entry name" value="S1"/>
    <property type="match status" value="3"/>
</dbReference>
<evidence type="ECO:0000256" key="3">
    <source>
        <dbReference type="ARBA" id="ARBA00023274"/>
    </source>
</evidence>
<organism evidence="5 6">
    <name type="scientific">Dictyobacter alpinus</name>
    <dbReference type="NCBI Taxonomy" id="2014873"/>
    <lineage>
        <taxon>Bacteria</taxon>
        <taxon>Bacillati</taxon>
        <taxon>Chloroflexota</taxon>
        <taxon>Ktedonobacteria</taxon>
        <taxon>Ktedonobacterales</taxon>
        <taxon>Dictyobacteraceae</taxon>
        <taxon>Dictyobacter</taxon>
    </lineage>
</organism>
<dbReference type="EMBL" id="BIFT01000002">
    <property type="protein sequence ID" value="GCE31592.1"/>
    <property type="molecule type" value="Genomic_DNA"/>
</dbReference>
<dbReference type="GO" id="GO:0003729">
    <property type="term" value="F:mRNA binding"/>
    <property type="evidence" value="ECO:0007669"/>
    <property type="project" value="TreeGrafter"/>
</dbReference>
<evidence type="ECO:0000256" key="1">
    <source>
        <dbReference type="ARBA" id="ARBA00006767"/>
    </source>
</evidence>
<dbReference type="PROSITE" id="PS50126">
    <property type="entry name" value="S1"/>
    <property type="match status" value="2"/>
</dbReference>
<dbReference type="RefSeq" id="WP_126631541.1">
    <property type="nucleotide sequence ID" value="NZ_BIFT01000002.1"/>
</dbReference>
<dbReference type="PANTHER" id="PTHR10724:SF7">
    <property type="entry name" value="SMALL RIBOSOMAL SUBUNIT PROTEIN BS1C"/>
    <property type="match status" value="1"/>
</dbReference>
<dbReference type="PANTHER" id="PTHR10724">
    <property type="entry name" value="30S RIBOSOMAL PROTEIN S1"/>
    <property type="match status" value="1"/>
</dbReference>
<dbReference type="Gene3D" id="2.40.50.140">
    <property type="entry name" value="Nucleic acid-binding proteins"/>
    <property type="match status" value="2"/>
</dbReference>
<evidence type="ECO:0000313" key="5">
    <source>
        <dbReference type="EMBL" id="GCE31592.1"/>
    </source>
</evidence>
<gene>
    <name evidence="5" type="ORF">KDA_70760</name>
</gene>
<evidence type="ECO:0000313" key="6">
    <source>
        <dbReference type="Proteomes" id="UP000287171"/>
    </source>
</evidence>
<keyword evidence="2" id="KW-0689">Ribosomal protein</keyword>
<feature type="domain" description="S1 motif" evidence="4">
    <location>
        <begin position="211"/>
        <end position="278"/>
    </location>
</feature>
<dbReference type="AlphaFoldDB" id="A0A402BJR1"/>
<dbReference type="GO" id="GO:0006412">
    <property type="term" value="P:translation"/>
    <property type="evidence" value="ECO:0007669"/>
    <property type="project" value="TreeGrafter"/>
</dbReference>
<sequence>MSEEQQFQDDVWSWLDEQYKYDRMLTGNIVELMGDHLIVDIRGIQGTVEHVTLGVNWRMVDLTIEEQQLSEEELIYQRLEALKGQEIQVRILEVNRPLHILSLELSTKGDLDAERQRLEAQLLATLRPGDVCKGRVKSIYSHQVKVDIGGIEGTIPPSHISLQKSFIDPWRVVQPGQEVDVMILDKKPEQLVLSLTYAQRRDEVLGKLKLDLTYAGTIATLDNEGVYVDLDGVLAMIPAAQAVSGYITHPADLYHKGQHVVVRIQKIASDKRVTATLVQAD</sequence>
<evidence type="ECO:0000256" key="2">
    <source>
        <dbReference type="ARBA" id="ARBA00022980"/>
    </source>
</evidence>
<dbReference type="Pfam" id="PF00575">
    <property type="entry name" value="S1"/>
    <property type="match status" value="2"/>
</dbReference>
<feature type="domain" description="S1 motif" evidence="4">
    <location>
        <begin position="129"/>
        <end position="196"/>
    </location>
</feature>